<reference evidence="2 3" key="1">
    <citation type="journal article" date="2014" name="Genome Announc.">
        <title>Complete Genome Sequence of Sterol-Transforming Mycobacterium neoaurum Strain VKM Ac-1815D.</title>
        <authorList>
            <person name="Shtratnikova V.Y."/>
            <person name="Bragin E.Y."/>
            <person name="Dovbnya D.V."/>
            <person name="Pekov Y.A."/>
            <person name="Schelkunov M.I."/>
            <person name="Strizhov N."/>
            <person name="Ivashina T.V."/>
            <person name="Ashapkin V.V."/>
            <person name="Donova M.V."/>
        </authorList>
    </citation>
    <scope>NUCLEOTIDE SEQUENCE [LARGE SCALE GENOMIC DNA]</scope>
    <source>
        <strain evidence="2 3">VKM Ac-1815D</strain>
    </source>
</reference>
<organism evidence="2 3">
    <name type="scientific">Mycolicibacterium neoaurum VKM Ac-1815D</name>
    <dbReference type="NCBI Taxonomy" id="700508"/>
    <lineage>
        <taxon>Bacteria</taxon>
        <taxon>Bacillati</taxon>
        <taxon>Actinomycetota</taxon>
        <taxon>Actinomycetes</taxon>
        <taxon>Mycobacteriales</taxon>
        <taxon>Mycobacteriaceae</taxon>
        <taxon>Mycolicibacterium</taxon>
    </lineage>
</organism>
<keyword evidence="3" id="KW-1185">Reference proteome</keyword>
<evidence type="ECO:0000313" key="2">
    <source>
        <dbReference type="EMBL" id="AHC28098.1"/>
    </source>
</evidence>
<dbReference type="HOGENOM" id="CLU_2288441_0_0_11"/>
<gene>
    <name evidence="2" type="ORF">D174_25755</name>
</gene>
<evidence type="ECO:0000313" key="3">
    <source>
        <dbReference type="Proteomes" id="UP000018763"/>
    </source>
</evidence>
<feature type="transmembrane region" description="Helical" evidence="1">
    <location>
        <begin position="50"/>
        <end position="70"/>
    </location>
</feature>
<protein>
    <submittedName>
        <fullName evidence="2">Uncharacterized protein</fullName>
    </submittedName>
</protein>
<dbReference type="AlphaFoldDB" id="V5XJH0"/>
<name>V5XJH0_MYCNE</name>
<dbReference type="Proteomes" id="UP000018763">
    <property type="component" value="Chromosome"/>
</dbReference>
<dbReference type="eggNOG" id="ENOG5031WVE">
    <property type="taxonomic scope" value="Bacteria"/>
</dbReference>
<dbReference type="EMBL" id="CP006936">
    <property type="protein sequence ID" value="AHC28098.1"/>
    <property type="molecule type" value="Genomic_DNA"/>
</dbReference>
<evidence type="ECO:0000256" key="1">
    <source>
        <dbReference type="SAM" id="Phobius"/>
    </source>
</evidence>
<proteinExistence type="predicted"/>
<dbReference type="KEGG" id="mne:D174_25755"/>
<keyword evidence="1" id="KW-0812">Transmembrane</keyword>
<feature type="transmembrane region" description="Helical" evidence="1">
    <location>
        <begin position="20"/>
        <end position="38"/>
    </location>
</feature>
<keyword evidence="1" id="KW-0472">Membrane</keyword>
<keyword evidence="1" id="KW-1133">Transmembrane helix</keyword>
<sequence>MVGTIRFAGERGDTVVETAVVAYLIGWVISTAIIFMASRRLNDPANPVPHGLLLSAVAGTMWPLLLLGAAEFSSVAVASSAASHLKPETQELVGAGVVPLR</sequence>
<accession>V5XJH0</accession>